<dbReference type="AlphaFoldDB" id="A0A9P4SHE5"/>
<evidence type="ECO:0000256" key="1">
    <source>
        <dbReference type="SAM" id="MobiDB-lite"/>
    </source>
</evidence>
<feature type="compositionally biased region" description="Polar residues" evidence="1">
    <location>
        <begin position="64"/>
        <end position="79"/>
    </location>
</feature>
<dbReference type="Proteomes" id="UP000799429">
    <property type="component" value="Unassembled WGS sequence"/>
</dbReference>
<name>A0A9P4SHE5_9PEZI</name>
<evidence type="ECO:0000313" key="3">
    <source>
        <dbReference type="Proteomes" id="UP000799429"/>
    </source>
</evidence>
<reference evidence="2" key="1">
    <citation type="journal article" date="2020" name="Stud. Mycol.">
        <title>101 Dothideomycetes genomes: a test case for predicting lifestyles and emergence of pathogens.</title>
        <authorList>
            <person name="Haridas S."/>
            <person name="Albert R."/>
            <person name="Binder M."/>
            <person name="Bloem J."/>
            <person name="Labutti K."/>
            <person name="Salamov A."/>
            <person name="Andreopoulos B."/>
            <person name="Baker S."/>
            <person name="Barry K."/>
            <person name="Bills G."/>
            <person name="Bluhm B."/>
            <person name="Cannon C."/>
            <person name="Castanera R."/>
            <person name="Culley D."/>
            <person name="Daum C."/>
            <person name="Ezra D."/>
            <person name="Gonzalez J."/>
            <person name="Henrissat B."/>
            <person name="Kuo A."/>
            <person name="Liang C."/>
            <person name="Lipzen A."/>
            <person name="Lutzoni F."/>
            <person name="Magnuson J."/>
            <person name="Mondo S."/>
            <person name="Nolan M."/>
            <person name="Ohm R."/>
            <person name="Pangilinan J."/>
            <person name="Park H.-J."/>
            <person name="Ramirez L."/>
            <person name="Alfaro M."/>
            <person name="Sun H."/>
            <person name="Tritt A."/>
            <person name="Yoshinaga Y."/>
            <person name="Zwiers L.-H."/>
            <person name="Turgeon B."/>
            <person name="Goodwin S."/>
            <person name="Spatafora J."/>
            <person name="Crous P."/>
            <person name="Grigoriev I."/>
        </authorList>
    </citation>
    <scope>NUCLEOTIDE SEQUENCE</scope>
    <source>
        <strain evidence="2">CBS 101060</strain>
    </source>
</reference>
<proteinExistence type="predicted"/>
<sequence>MSSETPEKSYTKDNKQQDADFAQAFKELQKGESTAAALEKHLTELESKIEELLAKADEEKRSLAQDSTSPDGSEKSNPS</sequence>
<protein>
    <submittedName>
        <fullName evidence="2">Uncharacterized protein</fullName>
    </submittedName>
</protein>
<feature type="region of interest" description="Disordered" evidence="1">
    <location>
        <begin position="56"/>
        <end position="79"/>
    </location>
</feature>
<comment type="caution">
    <text evidence="2">The sequence shown here is derived from an EMBL/GenBank/DDBJ whole genome shotgun (WGS) entry which is preliminary data.</text>
</comment>
<evidence type="ECO:0000313" key="2">
    <source>
        <dbReference type="EMBL" id="KAF2842976.1"/>
    </source>
</evidence>
<dbReference type="OrthoDB" id="5398685at2759"/>
<keyword evidence="3" id="KW-1185">Reference proteome</keyword>
<dbReference type="EMBL" id="MU006089">
    <property type="protein sequence ID" value="KAF2842976.1"/>
    <property type="molecule type" value="Genomic_DNA"/>
</dbReference>
<organism evidence="2 3">
    <name type="scientific">Patellaria atrata CBS 101060</name>
    <dbReference type="NCBI Taxonomy" id="1346257"/>
    <lineage>
        <taxon>Eukaryota</taxon>
        <taxon>Fungi</taxon>
        <taxon>Dikarya</taxon>
        <taxon>Ascomycota</taxon>
        <taxon>Pezizomycotina</taxon>
        <taxon>Dothideomycetes</taxon>
        <taxon>Dothideomycetes incertae sedis</taxon>
        <taxon>Patellariales</taxon>
        <taxon>Patellariaceae</taxon>
        <taxon>Patellaria</taxon>
    </lineage>
</organism>
<gene>
    <name evidence="2" type="ORF">M501DRAFT_1012358</name>
</gene>
<accession>A0A9P4SHE5</accession>